<evidence type="ECO:0000313" key="1">
    <source>
        <dbReference type="EMBL" id="OTF71636.1"/>
    </source>
</evidence>
<evidence type="ECO:0000313" key="2">
    <source>
        <dbReference type="Proteomes" id="UP000194236"/>
    </source>
</evidence>
<dbReference type="OrthoDB" id="1413014at2759"/>
<dbReference type="AlphaFoldDB" id="A0A1Y3AW03"/>
<gene>
    <name evidence="1" type="ORF">BLA29_012973</name>
</gene>
<dbReference type="Proteomes" id="UP000194236">
    <property type="component" value="Unassembled WGS sequence"/>
</dbReference>
<reference evidence="1 2" key="1">
    <citation type="submission" date="2017-03" db="EMBL/GenBank/DDBJ databases">
        <title>Genome Survey of Euroglyphus maynei.</title>
        <authorList>
            <person name="Arlian L.G."/>
            <person name="Morgan M.S."/>
            <person name="Rider S.D."/>
        </authorList>
    </citation>
    <scope>NUCLEOTIDE SEQUENCE [LARGE SCALE GENOMIC DNA]</scope>
    <source>
        <strain evidence="1">Arlian Lab</strain>
        <tissue evidence="1">Whole body</tissue>
    </source>
</reference>
<accession>A0A1Y3AW03</accession>
<proteinExistence type="predicted"/>
<dbReference type="Gene3D" id="3.40.1690.20">
    <property type="match status" value="1"/>
</dbReference>
<protein>
    <submittedName>
        <fullName evidence="1">Uncharacterized protein</fullName>
    </submittedName>
</protein>
<keyword evidence="2" id="KW-1185">Reference proteome</keyword>
<comment type="caution">
    <text evidence="1">The sequence shown here is derived from an EMBL/GenBank/DDBJ whole genome shotgun (WGS) entry which is preliminary data.</text>
</comment>
<dbReference type="EMBL" id="MUJZ01059954">
    <property type="protein sequence ID" value="OTF71636.1"/>
    <property type="molecule type" value="Genomic_DNA"/>
</dbReference>
<name>A0A1Y3AW03_EURMA</name>
<sequence>MVEKLEVVNKKWVRVKFMPGAPVATNTTLWFNIGSVETFERNLENIQLETNVEPANFVPVVYKNEMDSFDHRFNIMVDAKSK</sequence>
<organism evidence="1 2">
    <name type="scientific">Euroglyphus maynei</name>
    <name type="common">Mayne's house dust mite</name>
    <dbReference type="NCBI Taxonomy" id="6958"/>
    <lineage>
        <taxon>Eukaryota</taxon>
        <taxon>Metazoa</taxon>
        <taxon>Ecdysozoa</taxon>
        <taxon>Arthropoda</taxon>
        <taxon>Chelicerata</taxon>
        <taxon>Arachnida</taxon>
        <taxon>Acari</taxon>
        <taxon>Acariformes</taxon>
        <taxon>Sarcoptiformes</taxon>
        <taxon>Astigmata</taxon>
        <taxon>Psoroptidia</taxon>
        <taxon>Analgoidea</taxon>
        <taxon>Pyroglyphidae</taxon>
        <taxon>Pyroglyphinae</taxon>
        <taxon>Euroglyphus</taxon>
    </lineage>
</organism>